<name>A0A7K0FPD2_9SPHI</name>
<evidence type="ECO:0000313" key="3">
    <source>
        <dbReference type="Proteomes" id="UP000462931"/>
    </source>
</evidence>
<dbReference type="Pfam" id="PF04087">
    <property type="entry name" value="DUF389"/>
    <property type="match status" value="1"/>
</dbReference>
<feature type="transmembrane region" description="Helical" evidence="1">
    <location>
        <begin position="230"/>
        <end position="248"/>
    </location>
</feature>
<dbReference type="AlphaFoldDB" id="A0A7K0FPD2"/>
<feature type="transmembrane region" description="Helical" evidence="1">
    <location>
        <begin position="133"/>
        <end position="151"/>
    </location>
</feature>
<dbReference type="RefSeq" id="WP_154287954.1">
    <property type="nucleotide sequence ID" value="NZ_WKJI01000003.1"/>
</dbReference>
<sequence>MNSADLIKNYLKKIFHLQDTTDQEGTVNNINENIDLKGYNIWILICSAVLASIGLDVNSAAVIIGAMLISPLMSPILGVGLSFGINDKEMLTRSLRNLGMATFISLTTAYIYFTITPLGDATAEILARTQPTLLDVMVAFFGGIAGIVSGSRKEKTNAIPGVAIATALMPPLCSAGFGLATGQLMIFAGAFYLFIINAIFISLSTYLVIKFLQFPLRQYMDVKTRKRVSRIMSFALLFVVIPSGYFLWEVYLKNKMNRQVQNIIINKISNDETEVLKWNIENRDSLKYVQVVIAGKPVSEKEIASYDSLLKASGFDDLRIKLSRVNVSKEEIADMSREVAASMLNAINLKAATPINNKDNVYATSDISKELAVLYPEASQISIGEMVNLKQSGNSNDTLTHVIINWKKKTSLSNQGAKKLYAFLKLRLNKDTLIILNR</sequence>
<comment type="caution">
    <text evidence="2">The sequence shown here is derived from an EMBL/GenBank/DDBJ whole genome shotgun (WGS) entry which is preliminary data.</text>
</comment>
<dbReference type="PANTHER" id="PTHR20992:SF9">
    <property type="entry name" value="AT15442P-RELATED"/>
    <property type="match status" value="1"/>
</dbReference>
<feature type="transmembrane region" description="Helical" evidence="1">
    <location>
        <begin position="39"/>
        <end position="55"/>
    </location>
</feature>
<keyword evidence="3" id="KW-1185">Reference proteome</keyword>
<dbReference type="Proteomes" id="UP000462931">
    <property type="component" value="Unassembled WGS sequence"/>
</dbReference>
<dbReference type="EMBL" id="WKJI01000003">
    <property type="protein sequence ID" value="MRX47839.1"/>
    <property type="molecule type" value="Genomic_DNA"/>
</dbReference>
<feature type="transmembrane region" description="Helical" evidence="1">
    <location>
        <begin position="61"/>
        <end position="83"/>
    </location>
</feature>
<evidence type="ECO:0000256" key="1">
    <source>
        <dbReference type="SAM" id="Phobius"/>
    </source>
</evidence>
<protein>
    <submittedName>
        <fullName evidence="2">TIGR00341 family protein</fullName>
    </submittedName>
</protein>
<dbReference type="NCBIfam" id="TIGR00341">
    <property type="entry name" value="TIGR00341 family protein"/>
    <property type="match status" value="1"/>
</dbReference>
<keyword evidence="1" id="KW-0472">Membrane</keyword>
<feature type="transmembrane region" description="Helical" evidence="1">
    <location>
        <begin position="186"/>
        <end position="209"/>
    </location>
</feature>
<reference evidence="2 3" key="1">
    <citation type="submission" date="2019-11" db="EMBL/GenBank/DDBJ databases">
        <authorList>
            <person name="Cheng Q."/>
            <person name="Yang Z."/>
        </authorList>
    </citation>
    <scope>NUCLEOTIDE SEQUENCE [LARGE SCALE GENOMIC DNA]</scope>
    <source>
        <strain evidence="2 3">HX-22-1</strain>
    </source>
</reference>
<feature type="transmembrane region" description="Helical" evidence="1">
    <location>
        <begin position="95"/>
        <end position="113"/>
    </location>
</feature>
<accession>A0A7K0FPD2</accession>
<feature type="transmembrane region" description="Helical" evidence="1">
    <location>
        <begin position="158"/>
        <end position="180"/>
    </location>
</feature>
<dbReference type="InterPro" id="IPR005240">
    <property type="entry name" value="DUF389"/>
</dbReference>
<proteinExistence type="predicted"/>
<dbReference type="PANTHER" id="PTHR20992">
    <property type="entry name" value="AT15442P-RELATED"/>
    <property type="match status" value="1"/>
</dbReference>
<gene>
    <name evidence="2" type="ORF">GJJ64_11610</name>
</gene>
<organism evidence="2 3">
    <name type="scientific">Pedobacter puniceum</name>
    <dbReference type="NCBI Taxonomy" id="2666136"/>
    <lineage>
        <taxon>Bacteria</taxon>
        <taxon>Pseudomonadati</taxon>
        <taxon>Bacteroidota</taxon>
        <taxon>Sphingobacteriia</taxon>
        <taxon>Sphingobacteriales</taxon>
        <taxon>Sphingobacteriaceae</taxon>
        <taxon>Pedobacter</taxon>
    </lineage>
</organism>
<keyword evidence="1" id="KW-0812">Transmembrane</keyword>
<keyword evidence="1" id="KW-1133">Transmembrane helix</keyword>
<evidence type="ECO:0000313" key="2">
    <source>
        <dbReference type="EMBL" id="MRX47839.1"/>
    </source>
</evidence>